<proteinExistence type="predicted"/>
<evidence type="ECO:0008006" key="3">
    <source>
        <dbReference type="Google" id="ProtNLM"/>
    </source>
</evidence>
<dbReference type="Proteomes" id="UP001243212">
    <property type="component" value="Unassembled WGS sequence"/>
</dbReference>
<dbReference type="InterPro" id="IPR007739">
    <property type="entry name" value="RgpF"/>
</dbReference>
<evidence type="ECO:0000313" key="1">
    <source>
        <dbReference type="EMBL" id="MDP9805999.1"/>
    </source>
</evidence>
<keyword evidence="2" id="KW-1185">Reference proteome</keyword>
<accession>A0ABT9NF32</accession>
<reference evidence="1 2" key="1">
    <citation type="submission" date="2023-07" db="EMBL/GenBank/DDBJ databases">
        <title>Sequencing the genomes of 1000 actinobacteria strains.</title>
        <authorList>
            <person name="Klenk H.-P."/>
        </authorList>
    </citation>
    <scope>NUCLEOTIDE SEQUENCE [LARGE SCALE GENOMIC DNA]</scope>
    <source>
        <strain evidence="1 2">DSM 17163</strain>
    </source>
</reference>
<organism evidence="1 2">
    <name type="scientific">Trueperella bonasi</name>
    <dbReference type="NCBI Taxonomy" id="312286"/>
    <lineage>
        <taxon>Bacteria</taxon>
        <taxon>Bacillati</taxon>
        <taxon>Actinomycetota</taxon>
        <taxon>Actinomycetes</taxon>
        <taxon>Actinomycetales</taxon>
        <taxon>Actinomycetaceae</taxon>
        <taxon>Trueperella</taxon>
    </lineage>
</organism>
<dbReference type="Pfam" id="PF05045">
    <property type="entry name" value="RgpF"/>
    <property type="match status" value="1"/>
</dbReference>
<gene>
    <name evidence="1" type="ORF">J2S70_000581</name>
</gene>
<protein>
    <recommendedName>
        <fullName evidence="3">Rhamnan synthesis protein F</fullName>
    </recommendedName>
</protein>
<sequence>MTIARKLGPLVSSETAGRIRLEKGKRDTIRHAERVALIAQYSTTPRQSRSLSIYARSLADNGFLPIIIAVTEGREELKFPFGLPAETIILRRPNLGYDFGSWATALGMFPEVRNKTCVLITNDSMIGPFDSITPILRWISEPGQPNIRALTSSDQISHHLQSFFVCFRGGILADRPWVDFFNGIRVQDDKDSVVMRYELGMSKLAFYEGYTMEEWVSGSELGVPFGNPTVEGWQRLIESGVPFIKRTLLTHPATEQEGSEARSFIKNRFGHEITEW</sequence>
<dbReference type="EMBL" id="JAUSQX010000001">
    <property type="protein sequence ID" value="MDP9805999.1"/>
    <property type="molecule type" value="Genomic_DNA"/>
</dbReference>
<comment type="caution">
    <text evidence="1">The sequence shown here is derived from an EMBL/GenBank/DDBJ whole genome shotgun (WGS) entry which is preliminary data.</text>
</comment>
<dbReference type="RefSeq" id="WP_307682246.1">
    <property type="nucleotide sequence ID" value="NZ_JAUSQX010000001.1"/>
</dbReference>
<name>A0ABT9NF32_9ACTO</name>
<evidence type="ECO:0000313" key="2">
    <source>
        <dbReference type="Proteomes" id="UP001243212"/>
    </source>
</evidence>